<evidence type="ECO:0000313" key="1">
    <source>
        <dbReference type="EMBL" id="EML7082540.1"/>
    </source>
</evidence>
<proteinExistence type="predicted"/>
<gene>
    <name evidence="1" type="ORF">RYF40_003002</name>
</gene>
<name>A0AAI9DXU2_KLEOX</name>
<organism evidence="1">
    <name type="scientific">Klebsiella oxytoca</name>
    <dbReference type="NCBI Taxonomy" id="571"/>
    <lineage>
        <taxon>Bacteria</taxon>
        <taxon>Pseudomonadati</taxon>
        <taxon>Pseudomonadota</taxon>
        <taxon>Gammaproteobacteria</taxon>
        <taxon>Enterobacterales</taxon>
        <taxon>Enterobacteriaceae</taxon>
        <taxon>Klebsiella/Raoultella group</taxon>
        <taxon>Klebsiella</taxon>
    </lineage>
</organism>
<dbReference type="AlphaFoldDB" id="A0AAI9DXU2"/>
<protein>
    <submittedName>
        <fullName evidence="1">Uncharacterized protein</fullName>
    </submittedName>
</protein>
<comment type="caution">
    <text evidence="1">The sequence shown here is derived from an EMBL/GenBank/DDBJ whole genome shotgun (WGS) entry which is preliminary data.</text>
</comment>
<dbReference type="EMBL" id="ABNOCX020000005">
    <property type="protein sequence ID" value="EML7082540.1"/>
    <property type="molecule type" value="Genomic_DNA"/>
</dbReference>
<sequence>MTGSDSKQAETLFLGIVDYYANISGSDITSAQVIQRDKILKFAGIVCDDSLDSDILSLQDEFISADYLPTPDETQAKKNQIIESTIKLLS</sequence>
<reference evidence="1" key="1">
    <citation type="submission" date="2024-02" db="EMBL/GenBank/DDBJ databases">
        <authorList>
            <consortium name="Clinical and Environmental Microbiology Branch: Whole genome sequencing antimicrobial resistance pathogens in the healthcare setting"/>
        </authorList>
    </citation>
    <scope>NUCLEOTIDE SEQUENCE</scope>
    <source>
        <strain evidence="1">2023BB-00086</strain>
    </source>
</reference>
<accession>A0AAI9DXU2</accession>
<dbReference type="RefSeq" id="WP_049107360.1">
    <property type="nucleotide sequence ID" value="NZ_JVQJ01000042.1"/>
</dbReference>